<proteinExistence type="predicted"/>
<evidence type="ECO:0000313" key="1">
    <source>
        <dbReference type="EMBL" id="MDJ1500046.1"/>
    </source>
</evidence>
<dbReference type="Proteomes" id="UP001232063">
    <property type="component" value="Unassembled WGS sequence"/>
</dbReference>
<protein>
    <submittedName>
        <fullName evidence="1">Uncharacterized protein</fullName>
    </submittedName>
</protein>
<evidence type="ECO:0000313" key="2">
    <source>
        <dbReference type="Proteomes" id="UP001232063"/>
    </source>
</evidence>
<accession>A0AAE3QXX1</accession>
<dbReference type="AlphaFoldDB" id="A0AAE3QXX1"/>
<sequence length="47" mass="5623">MVTLILQNNKTDMHTMPENITELLHWFKERTESFWNADLNVNSDECL</sequence>
<comment type="caution">
    <text evidence="1">The sequence shown here is derived from an EMBL/GenBank/DDBJ whole genome shotgun (WGS) entry which is preliminary data.</text>
</comment>
<gene>
    <name evidence="1" type="ORF">QNI22_05295</name>
</gene>
<name>A0AAE3QXX1_9BACT</name>
<dbReference type="EMBL" id="JASJOU010000001">
    <property type="protein sequence ID" value="MDJ1500046.1"/>
    <property type="molecule type" value="Genomic_DNA"/>
</dbReference>
<reference evidence="1" key="1">
    <citation type="submission" date="2023-05" db="EMBL/GenBank/DDBJ databases">
        <authorList>
            <person name="Zhang X."/>
        </authorList>
    </citation>
    <scope>NUCLEOTIDE SEQUENCE</scope>
    <source>
        <strain evidence="1">BD1B2-1</strain>
    </source>
</reference>
<organism evidence="1 2">
    <name type="scientific">Xanthocytophaga agilis</name>
    <dbReference type="NCBI Taxonomy" id="3048010"/>
    <lineage>
        <taxon>Bacteria</taxon>
        <taxon>Pseudomonadati</taxon>
        <taxon>Bacteroidota</taxon>
        <taxon>Cytophagia</taxon>
        <taxon>Cytophagales</taxon>
        <taxon>Rhodocytophagaceae</taxon>
        <taxon>Xanthocytophaga</taxon>
    </lineage>
</organism>
<keyword evidence="2" id="KW-1185">Reference proteome</keyword>